<accession>G7LIS2</accession>
<protein>
    <submittedName>
        <fullName evidence="1 2">Uncharacterized protein</fullName>
    </submittedName>
</protein>
<reference evidence="1 3" key="1">
    <citation type="journal article" date="2011" name="Nature">
        <title>The Medicago genome provides insight into the evolution of rhizobial symbioses.</title>
        <authorList>
            <person name="Young N.D."/>
            <person name="Debelle F."/>
            <person name="Oldroyd G.E."/>
            <person name="Geurts R."/>
            <person name="Cannon S.B."/>
            <person name="Udvardi M.K."/>
            <person name="Benedito V.A."/>
            <person name="Mayer K.F."/>
            <person name="Gouzy J."/>
            <person name="Schoof H."/>
            <person name="Van de Peer Y."/>
            <person name="Proost S."/>
            <person name="Cook D.R."/>
            <person name="Meyers B.C."/>
            <person name="Spannagl M."/>
            <person name="Cheung F."/>
            <person name="De Mita S."/>
            <person name="Krishnakumar V."/>
            <person name="Gundlach H."/>
            <person name="Zhou S."/>
            <person name="Mudge J."/>
            <person name="Bharti A.K."/>
            <person name="Murray J.D."/>
            <person name="Naoumkina M.A."/>
            <person name="Rosen B."/>
            <person name="Silverstein K.A."/>
            <person name="Tang H."/>
            <person name="Rombauts S."/>
            <person name="Zhao P.X."/>
            <person name="Zhou P."/>
            <person name="Barbe V."/>
            <person name="Bardou P."/>
            <person name="Bechner M."/>
            <person name="Bellec A."/>
            <person name="Berger A."/>
            <person name="Berges H."/>
            <person name="Bidwell S."/>
            <person name="Bisseling T."/>
            <person name="Choisne N."/>
            <person name="Couloux A."/>
            <person name="Denny R."/>
            <person name="Deshpande S."/>
            <person name="Dai X."/>
            <person name="Doyle J.J."/>
            <person name="Dudez A.M."/>
            <person name="Farmer A.D."/>
            <person name="Fouteau S."/>
            <person name="Franken C."/>
            <person name="Gibelin C."/>
            <person name="Gish J."/>
            <person name="Goldstein S."/>
            <person name="Gonzalez A.J."/>
            <person name="Green P.J."/>
            <person name="Hallab A."/>
            <person name="Hartog M."/>
            <person name="Hua A."/>
            <person name="Humphray S.J."/>
            <person name="Jeong D.H."/>
            <person name="Jing Y."/>
            <person name="Jocker A."/>
            <person name="Kenton S.M."/>
            <person name="Kim D.J."/>
            <person name="Klee K."/>
            <person name="Lai H."/>
            <person name="Lang C."/>
            <person name="Lin S."/>
            <person name="Macmil S.L."/>
            <person name="Magdelenat G."/>
            <person name="Matthews L."/>
            <person name="McCorrison J."/>
            <person name="Monaghan E.L."/>
            <person name="Mun J.H."/>
            <person name="Najar F.Z."/>
            <person name="Nicholson C."/>
            <person name="Noirot C."/>
            <person name="O'Bleness M."/>
            <person name="Paule C.R."/>
            <person name="Poulain J."/>
            <person name="Prion F."/>
            <person name="Qin B."/>
            <person name="Qu C."/>
            <person name="Retzel E.F."/>
            <person name="Riddle C."/>
            <person name="Sallet E."/>
            <person name="Samain S."/>
            <person name="Samson N."/>
            <person name="Sanders I."/>
            <person name="Saurat O."/>
            <person name="Scarpelli C."/>
            <person name="Schiex T."/>
            <person name="Segurens B."/>
            <person name="Severin A.J."/>
            <person name="Sherrier D.J."/>
            <person name="Shi R."/>
            <person name="Sims S."/>
            <person name="Singer S.R."/>
            <person name="Sinharoy S."/>
            <person name="Sterck L."/>
            <person name="Viollet A."/>
            <person name="Wang B.B."/>
            <person name="Wang K."/>
            <person name="Wang M."/>
            <person name="Wang X."/>
            <person name="Warfsmann J."/>
            <person name="Weissenbach J."/>
            <person name="White D.D."/>
            <person name="White J.D."/>
            <person name="Wiley G.B."/>
            <person name="Wincker P."/>
            <person name="Xing Y."/>
            <person name="Yang L."/>
            <person name="Yao Z."/>
            <person name="Ying F."/>
            <person name="Zhai J."/>
            <person name="Zhou L."/>
            <person name="Zuber A."/>
            <person name="Denarie J."/>
            <person name="Dixon R.A."/>
            <person name="May G.D."/>
            <person name="Schwartz D.C."/>
            <person name="Rogers J."/>
            <person name="Quetier F."/>
            <person name="Town C.D."/>
            <person name="Roe B.A."/>
        </authorList>
    </citation>
    <scope>NUCLEOTIDE SEQUENCE [LARGE SCALE GENOMIC DNA]</scope>
    <source>
        <strain evidence="1">A17</strain>
        <strain evidence="2 3">cv. Jemalong A17</strain>
    </source>
</reference>
<evidence type="ECO:0000313" key="1">
    <source>
        <dbReference type="EMBL" id="AET05050.1"/>
    </source>
</evidence>
<sequence>MNVCLIIDEYESYSTLSDLFWFVPRYHNNFQDKMGRPTPIWDQKKLSNCLCFNNGPFAVSRSSKTVTLN</sequence>
<reference evidence="1 3" key="2">
    <citation type="journal article" date="2014" name="BMC Genomics">
        <title>An improved genome release (version Mt4.0) for the model legume Medicago truncatula.</title>
        <authorList>
            <person name="Tang H."/>
            <person name="Krishnakumar V."/>
            <person name="Bidwell S."/>
            <person name="Rosen B."/>
            <person name="Chan A."/>
            <person name="Zhou S."/>
            <person name="Gentzbittel L."/>
            <person name="Childs K.L."/>
            <person name="Yandell M."/>
            <person name="Gundlach H."/>
            <person name="Mayer K.F."/>
            <person name="Schwartz D.C."/>
            <person name="Town C.D."/>
        </authorList>
    </citation>
    <scope>GENOME REANNOTATION</scope>
    <source>
        <strain evidence="2 3">cv. Jemalong A17</strain>
    </source>
</reference>
<name>G7LIS2_MEDTR</name>
<evidence type="ECO:0000313" key="2">
    <source>
        <dbReference type="EnsemblPlants" id="AET05050"/>
    </source>
</evidence>
<dbReference type="PaxDb" id="3880-AET05050"/>
<organism evidence="1 3">
    <name type="scientific">Medicago truncatula</name>
    <name type="common">Barrel medic</name>
    <name type="synonym">Medicago tribuloides</name>
    <dbReference type="NCBI Taxonomy" id="3880"/>
    <lineage>
        <taxon>Eukaryota</taxon>
        <taxon>Viridiplantae</taxon>
        <taxon>Streptophyta</taxon>
        <taxon>Embryophyta</taxon>
        <taxon>Tracheophyta</taxon>
        <taxon>Spermatophyta</taxon>
        <taxon>Magnoliopsida</taxon>
        <taxon>eudicotyledons</taxon>
        <taxon>Gunneridae</taxon>
        <taxon>Pentapetalae</taxon>
        <taxon>rosids</taxon>
        <taxon>fabids</taxon>
        <taxon>Fabales</taxon>
        <taxon>Fabaceae</taxon>
        <taxon>Papilionoideae</taxon>
        <taxon>50 kb inversion clade</taxon>
        <taxon>NPAAA clade</taxon>
        <taxon>Hologalegina</taxon>
        <taxon>IRL clade</taxon>
        <taxon>Trifolieae</taxon>
        <taxon>Medicago</taxon>
    </lineage>
</organism>
<keyword evidence="3" id="KW-1185">Reference proteome</keyword>
<gene>
    <name evidence="1" type="ordered locus">MTR_8g099940</name>
</gene>
<proteinExistence type="predicted"/>
<dbReference type="Proteomes" id="UP000002051">
    <property type="component" value="Chromosome 8"/>
</dbReference>
<dbReference type="EnsemblPlants" id="AET05050">
    <property type="protein sequence ID" value="AET05050"/>
    <property type="gene ID" value="MTR_8g099940"/>
</dbReference>
<dbReference type="AlphaFoldDB" id="G7LIS2"/>
<reference evidence="2" key="3">
    <citation type="submission" date="2015-04" db="UniProtKB">
        <authorList>
            <consortium name="EnsemblPlants"/>
        </authorList>
    </citation>
    <scope>IDENTIFICATION</scope>
    <source>
        <strain evidence="2">cv. Jemalong A17</strain>
    </source>
</reference>
<evidence type="ECO:0000313" key="3">
    <source>
        <dbReference type="Proteomes" id="UP000002051"/>
    </source>
</evidence>
<dbReference type="EMBL" id="CM001224">
    <property type="protein sequence ID" value="AET05050.1"/>
    <property type="molecule type" value="Genomic_DNA"/>
</dbReference>
<dbReference type="HOGENOM" id="CLU_2779760_0_0_1"/>